<evidence type="ECO:0000259" key="3">
    <source>
        <dbReference type="Pfam" id="PF01408"/>
    </source>
</evidence>
<evidence type="ECO:0000313" key="6">
    <source>
        <dbReference type="Proteomes" id="UP001238163"/>
    </source>
</evidence>
<dbReference type="SUPFAM" id="SSF55347">
    <property type="entry name" value="Glyceraldehyde-3-phosphate dehydrogenase-like, C-terminal domain"/>
    <property type="match status" value="1"/>
</dbReference>
<dbReference type="PANTHER" id="PTHR43708:SF5">
    <property type="entry name" value="CONSERVED EXPRESSED OXIDOREDUCTASE (EUROFUNG)-RELATED"/>
    <property type="match status" value="1"/>
</dbReference>
<dbReference type="Gene3D" id="3.40.50.720">
    <property type="entry name" value="NAD(P)-binding Rossmann-like Domain"/>
    <property type="match status" value="1"/>
</dbReference>
<feature type="domain" description="GFO/IDH/MocA-like oxidoreductase" evidence="4">
    <location>
        <begin position="136"/>
        <end position="253"/>
    </location>
</feature>
<comment type="similarity">
    <text evidence="1">Belongs to the Gfo/Idh/MocA family.</text>
</comment>
<evidence type="ECO:0000313" key="5">
    <source>
        <dbReference type="EMBL" id="MDQ0287920.1"/>
    </source>
</evidence>
<keyword evidence="6" id="KW-1185">Reference proteome</keyword>
<dbReference type="Proteomes" id="UP001238163">
    <property type="component" value="Unassembled WGS sequence"/>
</dbReference>
<protein>
    <submittedName>
        <fullName evidence="5">Dehydrogenase</fullName>
    </submittedName>
</protein>
<dbReference type="SUPFAM" id="SSF51735">
    <property type="entry name" value="NAD(P)-binding Rossmann-fold domains"/>
    <property type="match status" value="1"/>
</dbReference>
<dbReference type="Pfam" id="PF01408">
    <property type="entry name" value="GFO_IDH_MocA"/>
    <property type="match status" value="1"/>
</dbReference>
<name>A0AAE4AM22_9BACT</name>
<dbReference type="RefSeq" id="WP_307259079.1">
    <property type="nucleotide sequence ID" value="NZ_JAUSVL010000001.1"/>
</dbReference>
<dbReference type="InterPro" id="IPR055170">
    <property type="entry name" value="GFO_IDH_MocA-like_dom"/>
</dbReference>
<dbReference type="PANTHER" id="PTHR43708">
    <property type="entry name" value="CONSERVED EXPRESSED OXIDOREDUCTASE (EUROFUNG)"/>
    <property type="match status" value="1"/>
</dbReference>
<dbReference type="GO" id="GO:0000166">
    <property type="term" value="F:nucleotide binding"/>
    <property type="evidence" value="ECO:0007669"/>
    <property type="project" value="InterPro"/>
</dbReference>
<organism evidence="5 6">
    <name type="scientific">Oligosphaera ethanolica</name>
    <dbReference type="NCBI Taxonomy" id="760260"/>
    <lineage>
        <taxon>Bacteria</taxon>
        <taxon>Pseudomonadati</taxon>
        <taxon>Lentisphaerota</taxon>
        <taxon>Oligosphaeria</taxon>
        <taxon>Oligosphaerales</taxon>
        <taxon>Oligosphaeraceae</taxon>
        <taxon>Oligosphaera</taxon>
    </lineage>
</organism>
<dbReference type="InterPro" id="IPR000683">
    <property type="entry name" value="Gfo/Idh/MocA-like_OxRdtase_N"/>
</dbReference>
<evidence type="ECO:0000259" key="4">
    <source>
        <dbReference type="Pfam" id="PF22725"/>
    </source>
</evidence>
<dbReference type="EMBL" id="JAUSVL010000001">
    <property type="protein sequence ID" value="MDQ0287920.1"/>
    <property type="molecule type" value="Genomic_DNA"/>
</dbReference>
<reference evidence="5" key="1">
    <citation type="submission" date="2023-07" db="EMBL/GenBank/DDBJ databases">
        <title>Genomic Encyclopedia of Type Strains, Phase IV (KMG-IV): sequencing the most valuable type-strain genomes for metagenomic binning, comparative biology and taxonomic classification.</title>
        <authorList>
            <person name="Goeker M."/>
        </authorList>
    </citation>
    <scope>NUCLEOTIDE SEQUENCE</scope>
    <source>
        <strain evidence="5">DSM 24202</strain>
    </source>
</reference>
<feature type="domain" description="Gfo/Idh/MocA-like oxidoreductase N-terminal" evidence="3">
    <location>
        <begin position="10"/>
        <end position="126"/>
    </location>
</feature>
<gene>
    <name evidence="5" type="ORF">J3R75_000027</name>
</gene>
<comment type="caution">
    <text evidence="5">The sequence shown here is derived from an EMBL/GenBank/DDBJ whole genome shotgun (WGS) entry which is preliminary data.</text>
</comment>
<evidence type="ECO:0000256" key="1">
    <source>
        <dbReference type="ARBA" id="ARBA00010928"/>
    </source>
</evidence>
<dbReference type="Pfam" id="PF22725">
    <property type="entry name" value="GFO_IDH_MocA_C3"/>
    <property type="match status" value="1"/>
</dbReference>
<proteinExistence type="inferred from homology"/>
<dbReference type="AlphaFoldDB" id="A0AAE4AM22"/>
<dbReference type="Gene3D" id="3.30.360.10">
    <property type="entry name" value="Dihydrodipicolinate Reductase, domain 2"/>
    <property type="match status" value="1"/>
</dbReference>
<dbReference type="InterPro" id="IPR051317">
    <property type="entry name" value="Gfo/Idh/MocA_oxidoreduct"/>
</dbReference>
<dbReference type="InterPro" id="IPR036291">
    <property type="entry name" value="NAD(P)-bd_dom_sf"/>
</dbReference>
<accession>A0AAE4AM22</accession>
<keyword evidence="2" id="KW-0560">Oxidoreductase</keyword>
<dbReference type="GO" id="GO:0016491">
    <property type="term" value="F:oxidoreductase activity"/>
    <property type="evidence" value="ECO:0007669"/>
    <property type="project" value="UniProtKB-KW"/>
</dbReference>
<sequence length="352" mass="39091">MCREDGHAPRLVVVGYGRWGRECHSYLISTTPGLELYGVASRDPEKRVRAEADRQCRTFASFDDVLSDPAVDAVVLATPNWSHADLAIKALRAGKHVVTDKVMCLSLRDCEAMIRASEESGRLLTVFQNRRLDGDFLTVRHLQQTGRLGDVRWVELAWQGFGAWGGWRGKRELGGGKIFDLGPHLLDQVLVLFPEPVRSVYCRLHYDLPGVDVESEALVVLGFAGGRTAVIDMSSMAAIHKPHFYVRGTEGTFQKFGLDPQEKAQTAGNIDAAVEPASNYGVLKTRTDEQVVPTLPGRWRSYYENLRDCLLGKAEPMVTLAEERRLLRVIDAIWESGSSGQVVHFDDGEGLN</sequence>
<evidence type="ECO:0000256" key="2">
    <source>
        <dbReference type="ARBA" id="ARBA00023002"/>
    </source>
</evidence>